<reference evidence="2" key="2">
    <citation type="submission" date="2020-07" db="EMBL/GenBank/DDBJ databases">
        <authorList>
            <person name="Vera ALvarez R."/>
            <person name="Arias-Moreno D.M."/>
            <person name="Jimenez-Jacinto V."/>
            <person name="Jimenez-Bremont J.F."/>
            <person name="Swaminathan K."/>
            <person name="Moose S.P."/>
            <person name="Guerrero-Gonzalez M.L."/>
            <person name="Marino-Ramirez L."/>
            <person name="Landsman D."/>
            <person name="Rodriguez-Kessler M."/>
            <person name="Delgado-Sanchez P."/>
        </authorList>
    </citation>
    <scope>NUCLEOTIDE SEQUENCE</scope>
    <source>
        <tissue evidence="2">Cladode</tissue>
    </source>
</reference>
<feature type="compositionally biased region" description="Basic residues" evidence="1">
    <location>
        <begin position="1"/>
        <end position="20"/>
    </location>
</feature>
<dbReference type="EMBL" id="GISG01159151">
    <property type="protein sequence ID" value="MBA4649226.1"/>
    <property type="molecule type" value="Transcribed_RNA"/>
</dbReference>
<protein>
    <submittedName>
        <fullName evidence="2">Uncharacterized protein</fullName>
    </submittedName>
</protein>
<organism evidence="2">
    <name type="scientific">Opuntia streptacantha</name>
    <name type="common">Prickly pear cactus</name>
    <name type="synonym">Opuntia cardona</name>
    <dbReference type="NCBI Taxonomy" id="393608"/>
    <lineage>
        <taxon>Eukaryota</taxon>
        <taxon>Viridiplantae</taxon>
        <taxon>Streptophyta</taxon>
        <taxon>Embryophyta</taxon>
        <taxon>Tracheophyta</taxon>
        <taxon>Spermatophyta</taxon>
        <taxon>Magnoliopsida</taxon>
        <taxon>eudicotyledons</taxon>
        <taxon>Gunneridae</taxon>
        <taxon>Pentapetalae</taxon>
        <taxon>Caryophyllales</taxon>
        <taxon>Cactineae</taxon>
        <taxon>Cactaceae</taxon>
        <taxon>Opuntioideae</taxon>
        <taxon>Opuntia</taxon>
    </lineage>
</organism>
<name>A0A7C9DTC1_OPUST</name>
<evidence type="ECO:0000313" key="2">
    <source>
        <dbReference type="EMBL" id="MBA4649226.1"/>
    </source>
</evidence>
<sequence>MEKKHHQNNYKRRRKTKGKNKFKDRTTTSSPQQTRENNKGQIKELITGIDKPLSKVVITRGGSIQLDWQATGDSIIKSLNSLRVTEEWLGCEKNFLLAHLQCRGCDCSRLLSKKQSSTLWIDTGEMS</sequence>
<proteinExistence type="predicted"/>
<accession>A0A7C9DTC1</accession>
<evidence type="ECO:0000256" key="1">
    <source>
        <dbReference type="SAM" id="MobiDB-lite"/>
    </source>
</evidence>
<dbReference type="AlphaFoldDB" id="A0A7C9DTC1"/>
<feature type="region of interest" description="Disordered" evidence="1">
    <location>
        <begin position="1"/>
        <end position="42"/>
    </location>
</feature>
<reference evidence="2" key="1">
    <citation type="journal article" date="2013" name="J. Plant Res.">
        <title>Effect of fungi and light on seed germination of three Opuntia species from semiarid lands of central Mexico.</title>
        <authorList>
            <person name="Delgado-Sanchez P."/>
            <person name="Jimenez-Bremont J.F."/>
            <person name="Guerrero-Gonzalez Mde L."/>
            <person name="Flores J."/>
        </authorList>
    </citation>
    <scope>NUCLEOTIDE SEQUENCE</scope>
    <source>
        <tissue evidence="2">Cladode</tissue>
    </source>
</reference>